<organism evidence="7 8">
    <name type="scientific">Winogradskyella haliclonae</name>
    <dbReference type="NCBI Taxonomy" id="2048558"/>
    <lineage>
        <taxon>Bacteria</taxon>
        <taxon>Pseudomonadati</taxon>
        <taxon>Bacteroidota</taxon>
        <taxon>Flavobacteriia</taxon>
        <taxon>Flavobacteriales</taxon>
        <taxon>Flavobacteriaceae</taxon>
        <taxon>Winogradskyella</taxon>
    </lineage>
</organism>
<dbReference type="Proteomes" id="UP000624701">
    <property type="component" value="Unassembled WGS sequence"/>
</dbReference>
<dbReference type="InterPro" id="IPR051533">
    <property type="entry name" value="WaaL-like"/>
</dbReference>
<dbReference type="Pfam" id="PF04932">
    <property type="entry name" value="Wzy_C"/>
    <property type="match status" value="1"/>
</dbReference>
<comment type="caution">
    <text evidence="7">The sequence shown here is derived from an EMBL/GenBank/DDBJ whole genome shotgun (WGS) entry which is preliminary data.</text>
</comment>
<dbReference type="PANTHER" id="PTHR37422">
    <property type="entry name" value="TEICHURONIC ACID BIOSYNTHESIS PROTEIN TUAE"/>
    <property type="match status" value="1"/>
</dbReference>
<keyword evidence="2 5" id="KW-0812">Transmembrane</keyword>
<sequence>MQTMNIIEGLKEKGAAYLLVMFSFCLPLSQRLSTVVILLSVLLSLVFLKKSKFLFKKELLFLVGLYFVYTLSLIYTENFGFKYFEQKASLLAFPLIFFLIGKKLSKNTTEKILSFFVYGCVLSGLYCYYIALTNSISFIDGALTFRPQVNADSGFLESSIRGGNHFFGSFFSSLHHTTYFGMYINLAIAILLFKKPLFRNKIIRLSFLVFLSIVLIQVSSRAGLVTLLIIYVFYLFKFLSRLKFFTLLTLVLISSFMVSQFNPRIKKTVDNLIDKGLNFDNEDIGSMSQRFMTWDASLEIIKKNPIVGVGIGDTYNELKQVYRQKRYIYPYRERLNSHNQYLQLLVECGVFGLLLFGFTIKNLIVRRKSRDSNYIITCFIIIIVFNSFFESILNQYSGLAFFCFFYCLFMFYKSPTKILKKDIQYAKD</sequence>
<feature type="transmembrane region" description="Helical" evidence="5">
    <location>
        <begin position="205"/>
        <end position="236"/>
    </location>
</feature>
<keyword evidence="3 5" id="KW-1133">Transmembrane helix</keyword>
<evidence type="ECO:0000256" key="2">
    <source>
        <dbReference type="ARBA" id="ARBA00022692"/>
    </source>
</evidence>
<feature type="domain" description="O-antigen ligase-related" evidence="6">
    <location>
        <begin position="207"/>
        <end position="356"/>
    </location>
</feature>
<evidence type="ECO:0000256" key="4">
    <source>
        <dbReference type="ARBA" id="ARBA00023136"/>
    </source>
</evidence>
<feature type="transmembrane region" description="Helical" evidence="5">
    <location>
        <begin position="396"/>
        <end position="412"/>
    </location>
</feature>
<feature type="transmembrane region" description="Helical" evidence="5">
    <location>
        <begin position="59"/>
        <end position="76"/>
    </location>
</feature>
<name>A0ABQ2BUY1_9FLAO</name>
<reference evidence="8" key="1">
    <citation type="journal article" date="2019" name="Int. J. Syst. Evol. Microbiol.">
        <title>The Global Catalogue of Microorganisms (GCM) 10K type strain sequencing project: providing services to taxonomists for standard genome sequencing and annotation.</title>
        <authorList>
            <consortium name="The Broad Institute Genomics Platform"/>
            <consortium name="The Broad Institute Genome Sequencing Center for Infectious Disease"/>
            <person name="Wu L."/>
            <person name="Ma J."/>
        </authorList>
    </citation>
    <scope>NUCLEOTIDE SEQUENCE [LARGE SCALE GENOMIC DNA]</scope>
    <source>
        <strain evidence="8">CCM 8681</strain>
    </source>
</reference>
<feature type="transmembrane region" description="Helical" evidence="5">
    <location>
        <begin position="176"/>
        <end position="193"/>
    </location>
</feature>
<feature type="transmembrane region" description="Helical" evidence="5">
    <location>
        <begin position="28"/>
        <end position="47"/>
    </location>
</feature>
<protein>
    <recommendedName>
        <fullName evidence="6">O-antigen ligase-related domain-containing protein</fullName>
    </recommendedName>
</protein>
<comment type="subcellular location">
    <subcellularLocation>
        <location evidence="1">Membrane</location>
        <topology evidence="1">Multi-pass membrane protein</topology>
    </subcellularLocation>
</comment>
<evidence type="ECO:0000259" key="6">
    <source>
        <dbReference type="Pfam" id="PF04932"/>
    </source>
</evidence>
<evidence type="ECO:0000256" key="1">
    <source>
        <dbReference type="ARBA" id="ARBA00004141"/>
    </source>
</evidence>
<keyword evidence="4 5" id="KW-0472">Membrane</keyword>
<accession>A0ABQ2BUY1</accession>
<evidence type="ECO:0000256" key="5">
    <source>
        <dbReference type="SAM" id="Phobius"/>
    </source>
</evidence>
<dbReference type="PANTHER" id="PTHR37422:SF13">
    <property type="entry name" value="LIPOPOLYSACCHARIDE BIOSYNTHESIS PROTEIN PA4999-RELATED"/>
    <property type="match status" value="1"/>
</dbReference>
<feature type="transmembrane region" description="Helical" evidence="5">
    <location>
        <begin position="372"/>
        <end position="389"/>
    </location>
</feature>
<dbReference type="InterPro" id="IPR007016">
    <property type="entry name" value="O-antigen_ligase-rel_domated"/>
</dbReference>
<feature type="transmembrane region" description="Helical" evidence="5">
    <location>
        <begin position="341"/>
        <end position="360"/>
    </location>
</feature>
<keyword evidence="8" id="KW-1185">Reference proteome</keyword>
<evidence type="ECO:0000313" key="8">
    <source>
        <dbReference type="Proteomes" id="UP000624701"/>
    </source>
</evidence>
<gene>
    <name evidence="7" type="ORF">GCM10011444_05950</name>
</gene>
<feature type="transmembrane region" description="Helical" evidence="5">
    <location>
        <begin position="112"/>
        <end position="131"/>
    </location>
</feature>
<evidence type="ECO:0000256" key="3">
    <source>
        <dbReference type="ARBA" id="ARBA00022989"/>
    </source>
</evidence>
<dbReference type="EMBL" id="BMDQ01000001">
    <property type="protein sequence ID" value="GGI56286.1"/>
    <property type="molecule type" value="Genomic_DNA"/>
</dbReference>
<proteinExistence type="predicted"/>
<evidence type="ECO:0000313" key="7">
    <source>
        <dbReference type="EMBL" id="GGI56286.1"/>
    </source>
</evidence>